<dbReference type="EMBL" id="BMNJ01000001">
    <property type="protein sequence ID" value="GGO95648.1"/>
    <property type="molecule type" value="Genomic_DNA"/>
</dbReference>
<dbReference type="PANTHER" id="PTHR43236:SF1">
    <property type="entry name" value="BLL7220 PROTEIN"/>
    <property type="match status" value="1"/>
</dbReference>
<dbReference type="PANTHER" id="PTHR43236">
    <property type="entry name" value="ANTITOXIN HIGA1"/>
    <property type="match status" value="1"/>
</dbReference>
<dbReference type="InterPro" id="IPR010359">
    <property type="entry name" value="IrrE_HExxH"/>
</dbReference>
<evidence type="ECO:0000259" key="1">
    <source>
        <dbReference type="Pfam" id="PF06114"/>
    </source>
</evidence>
<sequence>MRNLRVQQVAADARSALGEDFVSCFYDRVEDALGVEVIVVPLSGDGYSLTLGGHKVVVVGATRRWYRSNFTLAHELGHFLVGGESSHDDQAAENMANAFAADLLMPVERVRSVDWERATAATVAQVSWELGVSTQALEVRLRYLRARPGDEARSALARSTEALLGTSLPSSVATPADVSARVQYSARRRFPERVVTGLRRAIADGKAPQASLSWVLGLPAQGERDDDDEVVDPHELDIELLDGLV</sequence>
<feature type="domain" description="IrrE N-terminal-like" evidence="1">
    <location>
        <begin position="34"/>
        <end position="141"/>
    </location>
</feature>
<evidence type="ECO:0000313" key="2">
    <source>
        <dbReference type="EMBL" id="GGO95648.1"/>
    </source>
</evidence>
<gene>
    <name evidence="2" type="ORF">GCM10011612_04010</name>
</gene>
<dbReference type="Pfam" id="PF06114">
    <property type="entry name" value="Peptidase_M78"/>
    <property type="match status" value="1"/>
</dbReference>
<proteinExistence type="predicted"/>
<dbReference type="Proteomes" id="UP000614239">
    <property type="component" value="Unassembled WGS sequence"/>
</dbReference>
<evidence type="ECO:0000313" key="3">
    <source>
        <dbReference type="Proteomes" id="UP000614239"/>
    </source>
</evidence>
<accession>A0A8H9H7M8</accession>
<dbReference type="RefSeq" id="WP_158082813.1">
    <property type="nucleotide sequence ID" value="NZ_BMNJ01000001.1"/>
</dbReference>
<reference evidence="2" key="2">
    <citation type="submission" date="2020-09" db="EMBL/GenBank/DDBJ databases">
        <authorList>
            <person name="Sun Q."/>
            <person name="Zhou Y."/>
        </authorList>
    </citation>
    <scope>NUCLEOTIDE SEQUENCE</scope>
    <source>
        <strain evidence="2">CGMCC 4.7372</strain>
    </source>
</reference>
<keyword evidence="3" id="KW-1185">Reference proteome</keyword>
<protein>
    <recommendedName>
        <fullName evidence="1">IrrE N-terminal-like domain-containing protein</fullName>
    </recommendedName>
</protein>
<comment type="caution">
    <text evidence="2">The sequence shown here is derived from an EMBL/GenBank/DDBJ whole genome shotgun (WGS) entry which is preliminary data.</text>
</comment>
<dbReference type="OrthoDB" id="9794834at2"/>
<dbReference type="InterPro" id="IPR052345">
    <property type="entry name" value="Rad_response_metalloprotease"/>
</dbReference>
<dbReference type="Gene3D" id="1.10.10.2910">
    <property type="match status" value="1"/>
</dbReference>
<reference evidence="2" key="1">
    <citation type="journal article" date="2014" name="Int. J. Syst. Evol. Microbiol.">
        <title>Complete genome sequence of Corynebacterium casei LMG S-19264T (=DSM 44701T), isolated from a smear-ripened cheese.</title>
        <authorList>
            <consortium name="US DOE Joint Genome Institute (JGI-PGF)"/>
            <person name="Walter F."/>
            <person name="Albersmeier A."/>
            <person name="Kalinowski J."/>
            <person name="Ruckert C."/>
        </authorList>
    </citation>
    <scope>NUCLEOTIDE SEQUENCE</scope>
    <source>
        <strain evidence="2">CGMCC 4.7372</strain>
    </source>
</reference>
<dbReference type="AlphaFoldDB" id="A0A8H9H7M8"/>
<organism evidence="2 3">
    <name type="scientific">Actinomyces gaoshouyii</name>
    <dbReference type="NCBI Taxonomy" id="1960083"/>
    <lineage>
        <taxon>Bacteria</taxon>
        <taxon>Bacillati</taxon>
        <taxon>Actinomycetota</taxon>
        <taxon>Actinomycetes</taxon>
        <taxon>Actinomycetales</taxon>
        <taxon>Actinomycetaceae</taxon>
        <taxon>Actinomyces</taxon>
    </lineage>
</organism>
<name>A0A8H9H7M8_9ACTO</name>